<protein>
    <submittedName>
        <fullName evidence="5">PAS domain S-box-containing protein/diguanylate cyclase (GGDEF)-like protein</fullName>
    </submittedName>
</protein>
<dbReference type="NCBIfam" id="TIGR00229">
    <property type="entry name" value="sensory_box"/>
    <property type="match status" value="1"/>
</dbReference>
<dbReference type="Gene3D" id="3.30.450.20">
    <property type="entry name" value="PAS domain"/>
    <property type="match status" value="1"/>
</dbReference>
<feature type="domain" description="GGDEF" evidence="4">
    <location>
        <begin position="192"/>
        <end position="325"/>
    </location>
</feature>
<name>A0A4R6NBC7_9BURK</name>
<dbReference type="InterPro" id="IPR029787">
    <property type="entry name" value="Nucleotide_cyclase"/>
</dbReference>
<dbReference type="InterPro" id="IPR000160">
    <property type="entry name" value="GGDEF_dom"/>
</dbReference>
<keyword evidence="6" id="KW-1185">Reference proteome</keyword>
<evidence type="ECO:0000313" key="6">
    <source>
        <dbReference type="Proteomes" id="UP000295357"/>
    </source>
</evidence>
<dbReference type="SUPFAM" id="SSF141868">
    <property type="entry name" value="EAL domain-like"/>
    <property type="match status" value="1"/>
</dbReference>
<dbReference type="FunFam" id="3.30.70.270:FF:000001">
    <property type="entry name" value="Diguanylate cyclase domain protein"/>
    <property type="match status" value="1"/>
</dbReference>
<dbReference type="CDD" id="cd00130">
    <property type="entry name" value="PAS"/>
    <property type="match status" value="1"/>
</dbReference>
<evidence type="ECO:0000259" key="2">
    <source>
        <dbReference type="PROSITE" id="PS50112"/>
    </source>
</evidence>
<dbReference type="OrthoDB" id="9813903at2"/>
<organism evidence="5 6">
    <name type="scientific">Roseateles asaccharophilus</name>
    <dbReference type="NCBI Taxonomy" id="582607"/>
    <lineage>
        <taxon>Bacteria</taxon>
        <taxon>Pseudomonadati</taxon>
        <taxon>Pseudomonadota</taxon>
        <taxon>Betaproteobacteria</taxon>
        <taxon>Burkholderiales</taxon>
        <taxon>Sphaerotilaceae</taxon>
        <taxon>Roseateles</taxon>
    </lineage>
</organism>
<dbReference type="PANTHER" id="PTHR44757">
    <property type="entry name" value="DIGUANYLATE CYCLASE DGCP"/>
    <property type="match status" value="1"/>
</dbReference>
<dbReference type="SMART" id="SM00091">
    <property type="entry name" value="PAS"/>
    <property type="match status" value="1"/>
</dbReference>
<evidence type="ECO:0000256" key="1">
    <source>
        <dbReference type="SAM" id="MobiDB-lite"/>
    </source>
</evidence>
<dbReference type="InterPro" id="IPR052155">
    <property type="entry name" value="Biofilm_reg_signaling"/>
</dbReference>
<proteinExistence type="predicted"/>
<dbReference type="InterPro" id="IPR035919">
    <property type="entry name" value="EAL_sf"/>
</dbReference>
<dbReference type="PROSITE" id="PS50112">
    <property type="entry name" value="PAS"/>
    <property type="match status" value="1"/>
</dbReference>
<dbReference type="Pfam" id="PF00990">
    <property type="entry name" value="GGDEF"/>
    <property type="match status" value="1"/>
</dbReference>
<evidence type="ECO:0000259" key="4">
    <source>
        <dbReference type="PROSITE" id="PS50887"/>
    </source>
</evidence>
<evidence type="ECO:0000313" key="5">
    <source>
        <dbReference type="EMBL" id="TDP12918.1"/>
    </source>
</evidence>
<dbReference type="Gene3D" id="3.20.20.450">
    <property type="entry name" value="EAL domain"/>
    <property type="match status" value="1"/>
</dbReference>
<dbReference type="PROSITE" id="PS50883">
    <property type="entry name" value="EAL"/>
    <property type="match status" value="1"/>
</dbReference>
<dbReference type="RefSeq" id="WP_133601850.1">
    <property type="nucleotide sequence ID" value="NZ_JAUFPJ010000001.1"/>
</dbReference>
<reference evidence="5 6" key="1">
    <citation type="submission" date="2019-03" db="EMBL/GenBank/DDBJ databases">
        <title>Genomic Encyclopedia of Type Strains, Phase IV (KMG-IV): sequencing the most valuable type-strain genomes for metagenomic binning, comparative biology and taxonomic classification.</title>
        <authorList>
            <person name="Goeker M."/>
        </authorList>
    </citation>
    <scope>NUCLEOTIDE SEQUENCE [LARGE SCALE GENOMIC DNA]</scope>
    <source>
        <strain evidence="5 6">DSM 25082</strain>
    </source>
</reference>
<dbReference type="AlphaFoldDB" id="A0A4R6NBC7"/>
<dbReference type="Proteomes" id="UP000295357">
    <property type="component" value="Unassembled WGS sequence"/>
</dbReference>
<evidence type="ECO:0000259" key="3">
    <source>
        <dbReference type="PROSITE" id="PS50883"/>
    </source>
</evidence>
<dbReference type="SMART" id="SM00267">
    <property type="entry name" value="GGDEF"/>
    <property type="match status" value="1"/>
</dbReference>
<dbReference type="Gene3D" id="3.30.70.270">
    <property type="match status" value="1"/>
</dbReference>
<dbReference type="CDD" id="cd01948">
    <property type="entry name" value="EAL"/>
    <property type="match status" value="1"/>
</dbReference>
<dbReference type="SUPFAM" id="SSF55785">
    <property type="entry name" value="PYP-like sensor domain (PAS domain)"/>
    <property type="match status" value="1"/>
</dbReference>
<dbReference type="Pfam" id="PF00563">
    <property type="entry name" value="EAL"/>
    <property type="match status" value="1"/>
</dbReference>
<dbReference type="EMBL" id="SNXE01000001">
    <property type="protein sequence ID" value="TDP12918.1"/>
    <property type="molecule type" value="Genomic_DNA"/>
</dbReference>
<comment type="caution">
    <text evidence="5">The sequence shown here is derived from an EMBL/GenBank/DDBJ whole genome shotgun (WGS) entry which is preliminary data.</text>
</comment>
<dbReference type="Pfam" id="PF00989">
    <property type="entry name" value="PAS"/>
    <property type="match status" value="1"/>
</dbReference>
<dbReference type="InterPro" id="IPR001633">
    <property type="entry name" value="EAL_dom"/>
</dbReference>
<dbReference type="GO" id="GO:0003824">
    <property type="term" value="F:catalytic activity"/>
    <property type="evidence" value="ECO:0007669"/>
    <property type="project" value="UniProtKB-ARBA"/>
</dbReference>
<dbReference type="SMART" id="SM00052">
    <property type="entry name" value="EAL"/>
    <property type="match status" value="1"/>
</dbReference>
<dbReference type="InterPro" id="IPR013767">
    <property type="entry name" value="PAS_fold"/>
</dbReference>
<dbReference type="InterPro" id="IPR000014">
    <property type="entry name" value="PAS"/>
</dbReference>
<dbReference type="CDD" id="cd01949">
    <property type="entry name" value="GGDEF"/>
    <property type="match status" value="1"/>
</dbReference>
<feature type="domain" description="PAS" evidence="2">
    <location>
        <begin position="41"/>
        <end position="85"/>
    </location>
</feature>
<dbReference type="SUPFAM" id="SSF55073">
    <property type="entry name" value="Nucleotide cyclase"/>
    <property type="match status" value="1"/>
</dbReference>
<dbReference type="PANTHER" id="PTHR44757:SF2">
    <property type="entry name" value="BIOFILM ARCHITECTURE MAINTENANCE PROTEIN MBAA"/>
    <property type="match status" value="1"/>
</dbReference>
<dbReference type="InterPro" id="IPR035965">
    <property type="entry name" value="PAS-like_dom_sf"/>
</dbReference>
<feature type="region of interest" description="Disordered" evidence="1">
    <location>
        <begin position="588"/>
        <end position="610"/>
    </location>
</feature>
<gene>
    <name evidence="5" type="ORF">DFR39_101392</name>
</gene>
<sequence length="610" mass="66454">MSIEPWSDDEFAELALMPVPEPGGSGVAPAPQPWDGSRRWIDLMPDGVLVVDREGLICCANQAMQELSGHAPAALEGQALSVLLPPALRSRHGAHLQAYFAAPHSRAMGRVQALNLWHAEGRERPVDISLGLCRFEQRPCTLAVIRDMSHFQALQAQLRHQVMHDGLTGLYSRQMFGELLGRALEQSARSGQPTALLLIDLDDFKSVNDGHGHHVGDALLREVARRMRRSLRQSDVLARLGGDEFAVLLPELLDAEHALRVAEKLVQVLTRPWRQQHHELTPGASIGIVLLPRDGQDADTLMRRADLAMYRAKEAGRGCYAVYDAEMSRRVEEKLRLQARLKLALQSPDGGGLSLHYQPQVAAEGGQVVGLEALLRWRDAELGEVSPARLIAVAESSGLILPLGDWVLVQACSQLAQWREQGQTMLRISVNVSPHQLRQPGFEQRLLELLQAHAVPAGMLELEITESAAMAHREQASDLLERIAALGVPLALDDFGMGYSSLGHLQQLPVCRLKLDRSFIRGLPGHSQDAALTRAVIGLARSLGKSLVAEGVETAAQHSFLAGEGCELLQGWLFAPALPPAELPAWLATRPAQPGPGLPLSPCPPPPPRS</sequence>
<accession>A0A4R6NBC7</accession>
<feature type="domain" description="EAL" evidence="3">
    <location>
        <begin position="334"/>
        <end position="591"/>
    </location>
</feature>
<dbReference type="NCBIfam" id="TIGR00254">
    <property type="entry name" value="GGDEF"/>
    <property type="match status" value="1"/>
</dbReference>
<dbReference type="PROSITE" id="PS50887">
    <property type="entry name" value="GGDEF"/>
    <property type="match status" value="1"/>
</dbReference>
<feature type="compositionally biased region" description="Pro residues" evidence="1">
    <location>
        <begin position="593"/>
        <end position="610"/>
    </location>
</feature>
<dbReference type="GO" id="GO:0006355">
    <property type="term" value="P:regulation of DNA-templated transcription"/>
    <property type="evidence" value="ECO:0007669"/>
    <property type="project" value="InterPro"/>
</dbReference>
<dbReference type="InterPro" id="IPR043128">
    <property type="entry name" value="Rev_trsase/Diguanyl_cyclase"/>
</dbReference>